<proteinExistence type="predicted"/>
<dbReference type="eggNOG" id="COG2205">
    <property type="taxonomic scope" value="Bacteria"/>
</dbReference>
<dbReference type="InterPro" id="IPR036097">
    <property type="entry name" value="HisK_dim/P_sf"/>
</dbReference>
<evidence type="ECO:0000259" key="7">
    <source>
        <dbReference type="PROSITE" id="PS50109"/>
    </source>
</evidence>
<dbReference type="CDD" id="cd00082">
    <property type="entry name" value="HisKA"/>
    <property type="match status" value="1"/>
</dbReference>
<keyword evidence="4 9" id="KW-0808">Transferase</keyword>
<dbReference type="Gene3D" id="3.30.565.10">
    <property type="entry name" value="Histidine kinase-like ATPase, C-terminal domain"/>
    <property type="match status" value="1"/>
</dbReference>
<evidence type="ECO:0000313" key="9">
    <source>
        <dbReference type="EMBL" id="ACZ39469.1"/>
    </source>
</evidence>
<dbReference type="SUPFAM" id="SSF55785">
    <property type="entry name" value="PYP-like sensor domain (PAS domain)"/>
    <property type="match status" value="1"/>
</dbReference>
<feature type="domain" description="PAC" evidence="8">
    <location>
        <begin position="254"/>
        <end position="306"/>
    </location>
</feature>
<dbReference type="NCBIfam" id="TIGR00229">
    <property type="entry name" value="sensory_box"/>
    <property type="match status" value="1"/>
</dbReference>
<dbReference type="SUPFAM" id="SSF55874">
    <property type="entry name" value="ATPase domain of HSP90 chaperone/DNA topoisomerase II/histidine kinase"/>
    <property type="match status" value="1"/>
</dbReference>
<dbReference type="SMART" id="SM00065">
    <property type="entry name" value="GAF"/>
    <property type="match status" value="1"/>
</dbReference>
<dbReference type="PANTHER" id="PTHR43711:SF1">
    <property type="entry name" value="HISTIDINE KINASE 1"/>
    <property type="match status" value="1"/>
</dbReference>
<dbReference type="KEGG" id="sti:Sthe_2039"/>
<dbReference type="PANTHER" id="PTHR43711">
    <property type="entry name" value="TWO-COMPONENT HISTIDINE KINASE"/>
    <property type="match status" value="1"/>
</dbReference>
<dbReference type="Gene3D" id="3.30.450.20">
    <property type="entry name" value="PAS domain"/>
    <property type="match status" value="1"/>
</dbReference>
<dbReference type="InterPro" id="IPR035965">
    <property type="entry name" value="PAS-like_dom_sf"/>
</dbReference>
<dbReference type="PROSITE" id="PS50113">
    <property type="entry name" value="PAC"/>
    <property type="match status" value="1"/>
</dbReference>
<dbReference type="SUPFAM" id="SSF55781">
    <property type="entry name" value="GAF domain-like"/>
    <property type="match status" value="1"/>
</dbReference>
<dbReference type="GO" id="GO:0000155">
    <property type="term" value="F:phosphorelay sensor kinase activity"/>
    <property type="evidence" value="ECO:0007669"/>
    <property type="project" value="InterPro"/>
</dbReference>
<keyword evidence="10" id="KW-1185">Reference proteome</keyword>
<dbReference type="HOGENOM" id="CLU_520641_0_0_0"/>
<feature type="domain" description="Histidine kinase" evidence="7">
    <location>
        <begin position="310"/>
        <end position="523"/>
    </location>
</feature>
<evidence type="ECO:0000256" key="1">
    <source>
        <dbReference type="ARBA" id="ARBA00000085"/>
    </source>
</evidence>
<dbReference type="Pfam" id="PF13185">
    <property type="entry name" value="GAF_2"/>
    <property type="match status" value="1"/>
</dbReference>
<dbReference type="EC" id="2.7.13.3" evidence="2"/>
<protein>
    <recommendedName>
        <fullName evidence="2">histidine kinase</fullName>
        <ecNumber evidence="2">2.7.13.3</ecNumber>
    </recommendedName>
</protein>
<name>D1C5R7_SPHTD</name>
<reference evidence="10" key="1">
    <citation type="submission" date="2009-11" db="EMBL/GenBank/DDBJ databases">
        <title>The complete chromosome 1 of Sphaerobacter thermophilus DSM 20745.</title>
        <authorList>
            <person name="Lucas S."/>
            <person name="Copeland A."/>
            <person name="Lapidus A."/>
            <person name="Glavina del Rio T."/>
            <person name="Dalin E."/>
            <person name="Tice H."/>
            <person name="Bruce D."/>
            <person name="Goodwin L."/>
            <person name="Pitluck S."/>
            <person name="Kyrpides N."/>
            <person name="Mavromatis K."/>
            <person name="Ivanova N."/>
            <person name="Mikhailova N."/>
            <person name="LaButti K.M."/>
            <person name="Clum A."/>
            <person name="Sun H.I."/>
            <person name="Brettin T."/>
            <person name="Detter J.C."/>
            <person name="Han C."/>
            <person name="Larimer F."/>
            <person name="Land M."/>
            <person name="Hauser L."/>
            <person name="Markowitz V."/>
            <person name="Cheng J.F."/>
            <person name="Hugenholtz P."/>
            <person name="Woyke T."/>
            <person name="Wu D."/>
            <person name="Steenblock K."/>
            <person name="Schneider S."/>
            <person name="Pukall R."/>
            <person name="Goeker M."/>
            <person name="Klenk H.P."/>
            <person name="Eisen J.A."/>
        </authorList>
    </citation>
    <scope>NUCLEOTIDE SEQUENCE [LARGE SCALE GENOMIC DNA]</scope>
    <source>
        <strain evidence="10">ATCC 49802 / DSM 20745 / S 6022</strain>
    </source>
</reference>
<dbReference type="InterPro" id="IPR005467">
    <property type="entry name" value="His_kinase_dom"/>
</dbReference>
<evidence type="ECO:0000256" key="5">
    <source>
        <dbReference type="ARBA" id="ARBA00022777"/>
    </source>
</evidence>
<dbReference type="FunFam" id="1.10.287.130:FF:000001">
    <property type="entry name" value="Two-component sensor histidine kinase"/>
    <property type="match status" value="1"/>
</dbReference>
<dbReference type="Pfam" id="PF02518">
    <property type="entry name" value="HATPase_c"/>
    <property type="match status" value="1"/>
</dbReference>
<dbReference type="InParanoid" id="D1C5R7"/>
<dbReference type="Pfam" id="PF00512">
    <property type="entry name" value="HisKA"/>
    <property type="match status" value="1"/>
</dbReference>
<organism evidence="9 10">
    <name type="scientific">Sphaerobacter thermophilus (strain ATCC 49802 / DSM 20745 / KCCM 41009 / NCIMB 13125 / S 6022)</name>
    <dbReference type="NCBI Taxonomy" id="479434"/>
    <lineage>
        <taxon>Bacteria</taxon>
        <taxon>Pseudomonadati</taxon>
        <taxon>Thermomicrobiota</taxon>
        <taxon>Thermomicrobia</taxon>
        <taxon>Sphaerobacterales</taxon>
        <taxon>Sphaerobacterineae</taxon>
        <taxon>Sphaerobacteraceae</taxon>
        <taxon>Sphaerobacter</taxon>
    </lineage>
</organism>
<dbReference type="Proteomes" id="UP000002027">
    <property type="component" value="Chromosome 1"/>
</dbReference>
<evidence type="ECO:0000313" key="10">
    <source>
        <dbReference type="Proteomes" id="UP000002027"/>
    </source>
</evidence>
<evidence type="ECO:0000256" key="4">
    <source>
        <dbReference type="ARBA" id="ARBA00022679"/>
    </source>
</evidence>
<dbReference type="InterPro" id="IPR003594">
    <property type="entry name" value="HATPase_dom"/>
</dbReference>
<gene>
    <name evidence="9" type="ordered locus">Sthe_2039</name>
</gene>
<dbReference type="RefSeq" id="WP_012872515.1">
    <property type="nucleotide sequence ID" value="NC_013523.1"/>
</dbReference>
<dbReference type="InterPro" id="IPR003018">
    <property type="entry name" value="GAF"/>
</dbReference>
<evidence type="ECO:0000259" key="8">
    <source>
        <dbReference type="PROSITE" id="PS50113"/>
    </source>
</evidence>
<dbReference type="InterPro" id="IPR000014">
    <property type="entry name" value="PAS"/>
</dbReference>
<reference evidence="9 10" key="2">
    <citation type="journal article" date="2010" name="Stand. Genomic Sci.">
        <title>Complete genome sequence of Desulfohalobium retbaense type strain (HR(100)).</title>
        <authorList>
            <person name="Spring S."/>
            <person name="Nolan M."/>
            <person name="Lapidus A."/>
            <person name="Glavina Del Rio T."/>
            <person name="Copeland A."/>
            <person name="Tice H."/>
            <person name="Cheng J.F."/>
            <person name="Lucas S."/>
            <person name="Land M."/>
            <person name="Chen F."/>
            <person name="Bruce D."/>
            <person name="Goodwin L."/>
            <person name="Pitluck S."/>
            <person name="Ivanova N."/>
            <person name="Mavromatis K."/>
            <person name="Mikhailova N."/>
            <person name="Pati A."/>
            <person name="Chen A."/>
            <person name="Palaniappan K."/>
            <person name="Hauser L."/>
            <person name="Chang Y.J."/>
            <person name="Jeffries C.D."/>
            <person name="Munk C."/>
            <person name="Kiss H."/>
            <person name="Chain P."/>
            <person name="Han C."/>
            <person name="Brettin T."/>
            <person name="Detter J.C."/>
            <person name="Schuler E."/>
            <person name="Goker M."/>
            <person name="Rohde M."/>
            <person name="Bristow J."/>
            <person name="Eisen J.A."/>
            <person name="Markowitz V."/>
            <person name="Hugenholtz P."/>
            <person name="Kyrpides N.C."/>
            <person name="Klenk H.P."/>
        </authorList>
    </citation>
    <scope>NUCLEOTIDE SEQUENCE [LARGE SCALE GENOMIC DNA]</scope>
    <source>
        <strain evidence="10">ATCC 49802 / DSM 20745 / S 6022</strain>
    </source>
</reference>
<dbReference type="InterPro" id="IPR000700">
    <property type="entry name" value="PAS-assoc_C"/>
</dbReference>
<dbReference type="PROSITE" id="PS50109">
    <property type="entry name" value="HIS_KIN"/>
    <property type="match status" value="1"/>
</dbReference>
<comment type="catalytic activity">
    <reaction evidence="1">
        <text>ATP + protein L-histidine = ADP + protein N-phospho-L-histidine.</text>
        <dbReference type="EC" id="2.7.13.3"/>
    </reaction>
</comment>
<evidence type="ECO:0000256" key="2">
    <source>
        <dbReference type="ARBA" id="ARBA00012438"/>
    </source>
</evidence>
<keyword evidence="5 9" id="KW-0418">Kinase</keyword>
<dbReference type="Pfam" id="PF08448">
    <property type="entry name" value="PAS_4"/>
    <property type="match status" value="1"/>
</dbReference>
<evidence type="ECO:0000256" key="6">
    <source>
        <dbReference type="ARBA" id="ARBA00023012"/>
    </source>
</evidence>
<dbReference type="PRINTS" id="PR00344">
    <property type="entry name" value="BCTRLSENSOR"/>
</dbReference>
<dbReference type="STRING" id="479434.Sthe_2039"/>
<accession>D1C5R7</accession>
<dbReference type="EMBL" id="CP001823">
    <property type="protein sequence ID" value="ACZ39469.1"/>
    <property type="molecule type" value="Genomic_DNA"/>
</dbReference>
<dbReference type="InterPro" id="IPR003661">
    <property type="entry name" value="HisK_dim/P_dom"/>
</dbReference>
<dbReference type="Gene3D" id="1.10.287.130">
    <property type="match status" value="1"/>
</dbReference>
<dbReference type="InterPro" id="IPR013656">
    <property type="entry name" value="PAS_4"/>
</dbReference>
<dbReference type="SMART" id="SM00388">
    <property type="entry name" value="HisKA"/>
    <property type="match status" value="1"/>
</dbReference>
<dbReference type="InterPro" id="IPR029016">
    <property type="entry name" value="GAF-like_dom_sf"/>
</dbReference>
<dbReference type="CDD" id="cd00075">
    <property type="entry name" value="HATPase"/>
    <property type="match status" value="1"/>
</dbReference>
<dbReference type="SUPFAM" id="SSF47384">
    <property type="entry name" value="Homodimeric domain of signal transducing histidine kinase"/>
    <property type="match status" value="1"/>
</dbReference>
<dbReference type="InterPro" id="IPR036890">
    <property type="entry name" value="HATPase_C_sf"/>
</dbReference>
<dbReference type="InterPro" id="IPR004358">
    <property type="entry name" value="Sig_transdc_His_kin-like_C"/>
</dbReference>
<evidence type="ECO:0000256" key="3">
    <source>
        <dbReference type="ARBA" id="ARBA00022553"/>
    </source>
</evidence>
<dbReference type="InterPro" id="IPR050736">
    <property type="entry name" value="Sensor_HK_Regulatory"/>
</dbReference>
<dbReference type="AlphaFoldDB" id="D1C5R7"/>
<dbReference type="Gene3D" id="3.30.450.40">
    <property type="match status" value="1"/>
</dbReference>
<keyword evidence="3" id="KW-0597">Phosphoprotein</keyword>
<dbReference type="SMART" id="SM00387">
    <property type="entry name" value="HATPase_c"/>
    <property type="match status" value="1"/>
</dbReference>
<sequence>MTVMPDGGVLLDHLTRLLARVSDRDGVVEAALDLVLTLGAVNAAVFLYDPEQGGAVLAGHRNHPPDLVEQWQRLSLDEETLITRAIRTGEYQFIADLPAVADQLPKTADAAVRTGFRAAAACPLLVDGQPVGAFACGFDTAPAGDDLAKVLGAIAQAIAVAVEHSQRFRRVRDEHVFLRSVVDRLPEAVIIAEGPEQRLTVVNRAVRYLLGTAPSVGMRLVDWAPQCPCRDAEGTPFTLETHPLVRAATGETLHGVEMSVERPDGSVLFVLGNFAPLRDQAGHLVGSVGIMQDITWRRELEQEKDDFLAVAAHELRTPLTTIRGHLQLIMRRADRLPEDIRGRIEIVQEQVERMTQMAVRLLDVSRIGMDRLDLHRTEVDLGELIAGVVRRYEPRLVNHQVVLALPERPVVGWWDGPRLEEVLANLLDNAIRHGPPGTQITIAAGDLGDRARLEVCDEGPGIPEDVRPHLFTRYTRSRRDSTGGSGLGLGLFICHGIVSAHGGQIDVESRPGEGCRFWVELPK</sequence>
<keyword evidence="6" id="KW-0902">Two-component regulatory system</keyword>